<accession>A0AAD4XHE3</accession>
<dbReference type="PROSITE" id="PS00518">
    <property type="entry name" value="ZF_RING_1"/>
    <property type="match status" value="1"/>
</dbReference>
<reference evidence="15" key="1">
    <citation type="submission" date="2022-04" db="EMBL/GenBank/DDBJ databases">
        <title>A functionally conserved STORR gene fusion in Papaver species that diverged 16.8 million years ago.</title>
        <authorList>
            <person name="Catania T."/>
        </authorList>
    </citation>
    <scope>NUCLEOTIDE SEQUENCE</scope>
    <source>
        <strain evidence="15">S-188037</strain>
    </source>
</reference>
<evidence type="ECO:0000259" key="14">
    <source>
        <dbReference type="PROSITE" id="PS51873"/>
    </source>
</evidence>
<dbReference type="InterPro" id="IPR027370">
    <property type="entry name" value="Znf-RING_euk"/>
</dbReference>
<proteinExistence type="inferred from homology"/>
<gene>
    <name evidence="15" type="ORF">MKW98_012824</name>
</gene>
<keyword evidence="8" id="KW-0677">Repeat</keyword>
<dbReference type="PROSITE" id="PS50089">
    <property type="entry name" value="ZF_RING_2"/>
    <property type="match status" value="1"/>
</dbReference>
<feature type="domain" description="RING-type" evidence="14">
    <location>
        <begin position="5"/>
        <end position="157"/>
    </location>
</feature>
<keyword evidence="11" id="KW-0862">Zinc</keyword>
<evidence type="ECO:0000256" key="3">
    <source>
        <dbReference type="ARBA" id="ARBA00003976"/>
    </source>
</evidence>
<keyword evidence="7" id="KW-0479">Metal-binding</keyword>
<comment type="cofactor">
    <cofactor evidence="2">
        <name>Zn(2+)</name>
        <dbReference type="ChEBI" id="CHEBI:29105"/>
    </cofactor>
</comment>
<dbReference type="InterPro" id="IPR002867">
    <property type="entry name" value="IBR_dom"/>
</dbReference>
<keyword evidence="16" id="KW-1185">Reference proteome</keyword>
<dbReference type="InterPro" id="IPR044066">
    <property type="entry name" value="TRIAD_supradom"/>
</dbReference>
<dbReference type="SUPFAM" id="SSF57850">
    <property type="entry name" value="RING/U-box"/>
    <property type="match status" value="2"/>
</dbReference>
<keyword evidence="6" id="KW-0808">Transferase</keyword>
<dbReference type="EMBL" id="JAJJMB010009601">
    <property type="protein sequence ID" value="KAI3912882.1"/>
    <property type="molecule type" value="Genomic_DNA"/>
</dbReference>
<dbReference type="AlphaFoldDB" id="A0AAD4XHE3"/>
<organism evidence="15 16">
    <name type="scientific">Papaver atlanticum</name>
    <dbReference type="NCBI Taxonomy" id="357466"/>
    <lineage>
        <taxon>Eukaryota</taxon>
        <taxon>Viridiplantae</taxon>
        <taxon>Streptophyta</taxon>
        <taxon>Embryophyta</taxon>
        <taxon>Tracheophyta</taxon>
        <taxon>Spermatophyta</taxon>
        <taxon>Magnoliopsida</taxon>
        <taxon>Ranunculales</taxon>
        <taxon>Papaveraceae</taxon>
        <taxon>Papaveroideae</taxon>
        <taxon>Papaver</taxon>
    </lineage>
</organism>
<dbReference type="PANTHER" id="PTHR11685">
    <property type="entry name" value="RBR FAMILY RING FINGER AND IBR DOMAIN-CONTAINING"/>
    <property type="match status" value="1"/>
</dbReference>
<protein>
    <recommendedName>
        <fullName evidence="5">RBR-type E3 ubiquitin transferase</fullName>
        <ecNumber evidence="5">2.3.2.31</ecNumber>
    </recommendedName>
</protein>
<dbReference type="GO" id="GO:0016567">
    <property type="term" value="P:protein ubiquitination"/>
    <property type="evidence" value="ECO:0007669"/>
    <property type="project" value="InterPro"/>
</dbReference>
<dbReference type="InterPro" id="IPR017907">
    <property type="entry name" value="Znf_RING_CS"/>
</dbReference>
<evidence type="ECO:0000256" key="6">
    <source>
        <dbReference type="ARBA" id="ARBA00022679"/>
    </source>
</evidence>
<dbReference type="InterPro" id="IPR013083">
    <property type="entry name" value="Znf_RING/FYVE/PHD"/>
</dbReference>
<dbReference type="GO" id="GO:0008270">
    <property type="term" value="F:zinc ion binding"/>
    <property type="evidence" value="ECO:0007669"/>
    <property type="project" value="UniProtKB-KW"/>
</dbReference>
<dbReference type="GO" id="GO:0061630">
    <property type="term" value="F:ubiquitin protein ligase activity"/>
    <property type="evidence" value="ECO:0007669"/>
    <property type="project" value="UniProtKB-EC"/>
</dbReference>
<comment type="catalytic activity">
    <reaction evidence="1">
        <text>[E2 ubiquitin-conjugating enzyme]-S-ubiquitinyl-L-cysteine + [acceptor protein]-L-lysine = [E2 ubiquitin-conjugating enzyme]-L-cysteine + [acceptor protein]-N(6)-ubiquitinyl-L-lysine.</text>
        <dbReference type="EC" id="2.3.2.31"/>
    </reaction>
</comment>
<sequence length="157" mass="17710">MAAQGSTVCKICMEPGNEMRNTTNKCSHSYCTKCIGKHIATKVQENITLITCPEFNCKERLEPHSCKDIISGAVLYLWEISLCESLRPVSDTVLRGDQDKLLVQLAEKKKWKKCPGCKYYVERTMGCLHIICRCGSEFCYGCGATWSDTHEAECKRV</sequence>
<evidence type="ECO:0000256" key="7">
    <source>
        <dbReference type="ARBA" id="ARBA00022723"/>
    </source>
</evidence>
<dbReference type="Gene3D" id="3.30.40.10">
    <property type="entry name" value="Zinc/RING finger domain, C3HC4 (zinc finger)"/>
    <property type="match status" value="1"/>
</dbReference>
<comment type="similarity">
    <text evidence="4">Belongs to the RBR family. Ariadne subfamily.</text>
</comment>
<evidence type="ECO:0000313" key="16">
    <source>
        <dbReference type="Proteomes" id="UP001202328"/>
    </source>
</evidence>
<dbReference type="InterPro" id="IPR001841">
    <property type="entry name" value="Znf_RING"/>
</dbReference>
<evidence type="ECO:0000259" key="13">
    <source>
        <dbReference type="PROSITE" id="PS50089"/>
    </source>
</evidence>
<comment type="caution">
    <text evidence="15">The sequence shown here is derived from an EMBL/GenBank/DDBJ whole genome shotgun (WGS) entry which is preliminary data.</text>
</comment>
<dbReference type="Pfam" id="PF13445">
    <property type="entry name" value="zf-RING_UBOX"/>
    <property type="match status" value="1"/>
</dbReference>
<dbReference type="SMART" id="SM00647">
    <property type="entry name" value="IBR"/>
    <property type="match status" value="1"/>
</dbReference>
<evidence type="ECO:0000256" key="9">
    <source>
        <dbReference type="ARBA" id="ARBA00022771"/>
    </source>
</evidence>
<dbReference type="Pfam" id="PF01485">
    <property type="entry name" value="IBR"/>
    <property type="match status" value="1"/>
</dbReference>
<evidence type="ECO:0000256" key="10">
    <source>
        <dbReference type="ARBA" id="ARBA00022786"/>
    </source>
</evidence>
<feature type="domain" description="RING-type" evidence="13">
    <location>
        <begin position="9"/>
        <end position="53"/>
    </location>
</feature>
<dbReference type="Proteomes" id="UP001202328">
    <property type="component" value="Unassembled WGS sequence"/>
</dbReference>
<name>A0AAD4XHE3_9MAGN</name>
<dbReference type="FunFam" id="3.30.40.10:FF:000230">
    <property type="entry name" value="RBR-type E3 ubiquitin transferase"/>
    <property type="match status" value="1"/>
</dbReference>
<evidence type="ECO:0000256" key="5">
    <source>
        <dbReference type="ARBA" id="ARBA00012251"/>
    </source>
</evidence>
<dbReference type="CDD" id="cd22584">
    <property type="entry name" value="Rcat_RBR_unk"/>
    <property type="match status" value="1"/>
</dbReference>
<evidence type="ECO:0000256" key="2">
    <source>
        <dbReference type="ARBA" id="ARBA00001947"/>
    </source>
</evidence>
<dbReference type="PROSITE" id="PS51873">
    <property type="entry name" value="TRIAD"/>
    <property type="match status" value="1"/>
</dbReference>
<evidence type="ECO:0000313" key="15">
    <source>
        <dbReference type="EMBL" id="KAI3912882.1"/>
    </source>
</evidence>
<evidence type="ECO:0000256" key="12">
    <source>
        <dbReference type="PROSITE-ProRule" id="PRU00175"/>
    </source>
</evidence>
<evidence type="ECO:0000256" key="4">
    <source>
        <dbReference type="ARBA" id="ARBA00005884"/>
    </source>
</evidence>
<dbReference type="Gene3D" id="1.20.120.1750">
    <property type="match status" value="1"/>
</dbReference>
<dbReference type="InterPro" id="IPR031127">
    <property type="entry name" value="E3_UB_ligase_RBR"/>
</dbReference>
<evidence type="ECO:0000256" key="8">
    <source>
        <dbReference type="ARBA" id="ARBA00022737"/>
    </source>
</evidence>
<evidence type="ECO:0000256" key="11">
    <source>
        <dbReference type="ARBA" id="ARBA00022833"/>
    </source>
</evidence>
<dbReference type="EC" id="2.3.2.31" evidence="5"/>
<evidence type="ECO:0000256" key="1">
    <source>
        <dbReference type="ARBA" id="ARBA00001798"/>
    </source>
</evidence>
<keyword evidence="9 12" id="KW-0863">Zinc-finger</keyword>
<keyword evidence="10" id="KW-0833">Ubl conjugation pathway</keyword>
<comment type="function">
    <text evidence="3">Might act as an E3 ubiquitin-protein ligase, or as part of E3 complex, which accepts ubiquitin from specific E2 ubiquitin-conjugating enzymes and then transfers it to substrates.</text>
</comment>